<dbReference type="GO" id="GO:0004601">
    <property type="term" value="F:peroxidase activity"/>
    <property type="evidence" value="ECO:0007669"/>
    <property type="project" value="InterPro"/>
</dbReference>
<keyword evidence="4" id="KW-1185">Reference proteome</keyword>
<dbReference type="PROSITE" id="PS50292">
    <property type="entry name" value="PEROXIDASE_3"/>
    <property type="match status" value="1"/>
</dbReference>
<accession>A0A8J6HNC2</accession>
<dbReference type="SUPFAM" id="SSF57603">
    <property type="entry name" value="FnI-like domain"/>
    <property type="match status" value="1"/>
</dbReference>
<reference evidence="3" key="1">
    <citation type="journal article" date="2020" name="J Insects Food Feed">
        <title>The yellow mealworm (Tenebrio molitor) genome: a resource for the emerging insects as food and feed industry.</title>
        <authorList>
            <person name="Eriksson T."/>
            <person name="Andere A."/>
            <person name="Kelstrup H."/>
            <person name="Emery V."/>
            <person name="Picard C."/>
        </authorList>
    </citation>
    <scope>NUCLEOTIDE SEQUENCE</scope>
    <source>
        <strain evidence="3">Stoneville</strain>
        <tissue evidence="3">Whole head</tissue>
    </source>
</reference>
<feature type="region of interest" description="Disordered" evidence="1">
    <location>
        <begin position="123"/>
        <end position="143"/>
    </location>
</feature>
<evidence type="ECO:0000313" key="3">
    <source>
        <dbReference type="EMBL" id="KAH0821875.1"/>
    </source>
</evidence>
<organism evidence="3 4">
    <name type="scientific">Tenebrio molitor</name>
    <name type="common">Yellow mealworm beetle</name>
    <dbReference type="NCBI Taxonomy" id="7067"/>
    <lineage>
        <taxon>Eukaryota</taxon>
        <taxon>Metazoa</taxon>
        <taxon>Ecdysozoa</taxon>
        <taxon>Arthropoda</taxon>
        <taxon>Hexapoda</taxon>
        <taxon>Insecta</taxon>
        <taxon>Pterygota</taxon>
        <taxon>Neoptera</taxon>
        <taxon>Endopterygota</taxon>
        <taxon>Coleoptera</taxon>
        <taxon>Polyphaga</taxon>
        <taxon>Cucujiformia</taxon>
        <taxon>Tenebrionidae</taxon>
        <taxon>Tenebrio</taxon>
    </lineage>
</organism>
<dbReference type="InterPro" id="IPR010255">
    <property type="entry name" value="Haem_peroxidase_sf"/>
</dbReference>
<dbReference type="AlphaFoldDB" id="A0A8J6HNC2"/>
<evidence type="ECO:0000256" key="1">
    <source>
        <dbReference type="SAM" id="MobiDB-lite"/>
    </source>
</evidence>
<dbReference type="Proteomes" id="UP000719412">
    <property type="component" value="Unassembled WGS sequence"/>
</dbReference>
<gene>
    <name evidence="3" type="ORF">GEV33_000916</name>
    <name evidence="2" type="ORF">GEV33_002038</name>
</gene>
<evidence type="ECO:0000313" key="4">
    <source>
        <dbReference type="Proteomes" id="UP000719412"/>
    </source>
</evidence>
<dbReference type="EMBL" id="JABDTM020010914">
    <property type="protein sequence ID" value="KAH0820753.1"/>
    <property type="molecule type" value="Genomic_DNA"/>
</dbReference>
<comment type="caution">
    <text evidence="3">The sequence shown here is derived from an EMBL/GenBank/DDBJ whole genome shotgun (WGS) entry which is preliminary data.</text>
</comment>
<dbReference type="InterPro" id="IPR037120">
    <property type="entry name" value="Haem_peroxidase_sf_animal"/>
</dbReference>
<sequence>MAKVICDNLDVHADMQRAAFDLPSNFLNPRVSCQSLPHIDLGAWRESAGSGCVIGDRQVEVGESAFPSPCTSCICTQEGGQCASLRVTDCSQLLREWPKEVVLRDDVCSAQCGFLLRNEGPQPSLTTDLTPPPARHLRSRQLGRPPRVPIRSYNGFNGFKFPDLSVFIAK</sequence>
<dbReference type="EMBL" id="JABDTM020005696">
    <property type="protein sequence ID" value="KAH0821875.1"/>
    <property type="molecule type" value="Genomic_DNA"/>
</dbReference>
<proteinExistence type="predicted"/>
<evidence type="ECO:0000313" key="2">
    <source>
        <dbReference type="EMBL" id="KAH0820753.1"/>
    </source>
</evidence>
<reference evidence="3" key="2">
    <citation type="submission" date="2021-08" db="EMBL/GenBank/DDBJ databases">
        <authorList>
            <person name="Eriksson T."/>
        </authorList>
    </citation>
    <scope>NUCLEOTIDE SEQUENCE</scope>
    <source>
        <strain evidence="3">Stoneville</strain>
        <tissue evidence="3">Whole head</tissue>
    </source>
</reference>
<dbReference type="Gene3D" id="1.10.640.10">
    <property type="entry name" value="Haem peroxidase domain superfamily, animal type"/>
    <property type="match status" value="1"/>
</dbReference>
<dbReference type="SUPFAM" id="SSF48113">
    <property type="entry name" value="Heme-dependent peroxidases"/>
    <property type="match status" value="1"/>
</dbReference>
<dbReference type="GO" id="GO:0020037">
    <property type="term" value="F:heme binding"/>
    <property type="evidence" value="ECO:0007669"/>
    <property type="project" value="InterPro"/>
</dbReference>
<dbReference type="InterPro" id="IPR019791">
    <property type="entry name" value="Haem_peroxidase_animal"/>
</dbReference>
<protein>
    <submittedName>
        <fullName evidence="3">Uncharacterized protein</fullName>
    </submittedName>
</protein>
<dbReference type="GO" id="GO:0006979">
    <property type="term" value="P:response to oxidative stress"/>
    <property type="evidence" value="ECO:0007669"/>
    <property type="project" value="InterPro"/>
</dbReference>
<name>A0A8J6HNC2_TENMO</name>